<dbReference type="InterPro" id="IPR012727">
    <property type="entry name" value="Gly_oxidase_ThiO"/>
</dbReference>
<keyword evidence="3" id="KW-0560">Oxidoreductase</keyword>
<organism evidence="5 6">
    <name type="scientific">Nitrosomonas mobilis</name>
    <dbReference type="NCBI Taxonomy" id="51642"/>
    <lineage>
        <taxon>Bacteria</taxon>
        <taxon>Pseudomonadati</taxon>
        <taxon>Pseudomonadota</taxon>
        <taxon>Betaproteobacteria</taxon>
        <taxon>Nitrosomonadales</taxon>
        <taxon>Nitrosomonadaceae</taxon>
        <taxon>Nitrosomonas</taxon>
    </lineage>
</organism>
<accession>A0A1G5SFF1</accession>
<evidence type="ECO:0000313" key="6">
    <source>
        <dbReference type="Proteomes" id="UP000198729"/>
    </source>
</evidence>
<protein>
    <submittedName>
        <fullName evidence="5">NAD binding site:D-amino acid oxidase</fullName>
    </submittedName>
</protein>
<sequence>MPIKWKSVVKKDFIVIGAGIIGLTMTARLLEAGASVTLLERNTVGSEASWAGGGILSTLFPWDYPESVNQLTMYSTSLYPHWTAALEAQTGIDPEYQVCGLHILHPDENDQARARNWCAAHAVAIKPHPLFLDEDELVNTNKSRSDQSTHATLFMPSVAQVRNPRLLRALKIRIEQLRGDIVEHCEVSRLNSRDLKVTGLQTSRGQITGDQYIVAAGAWSSQLLGEHALNLDIRPIRGQMLLYKLPQSPIQSVLAERAHYLIPRQDGHILVGSTTEDTGFNKNTTIKARIQLSDWAGNLLPALKNTLPLQHWSGLRPASYRDIPTISRHPVLKNLYINSGHFRYGVTMAPGSAEILLNEIIERTQPFSISPYQQGWQPVIHSPAIKGASKNSEF</sequence>
<evidence type="ECO:0000256" key="3">
    <source>
        <dbReference type="ARBA" id="ARBA00023002"/>
    </source>
</evidence>
<evidence type="ECO:0000259" key="4">
    <source>
        <dbReference type="Pfam" id="PF01266"/>
    </source>
</evidence>
<dbReference type="GO" id="GO:0050660">
    <property type="term" value="F:flavin adenine dinucleotide binding"/>
    <property type="evidence" value="ECO:0007669"/>
    <property type="project" value="InterPro"/>
</dbReference>
<dbReference type="Gene3D" id="3.30.9.10">
    <property type="entry name" value="D-Amino Acid Oxidase, subunit A, domain 2"/>
    <property type="match status" value="1"/>
</dbReference>
<dbReference type="STRING" id="51642.NSMM_410077"/>
<dbReference type="InterPro" id="IPR036188">
    <property type="entry name" value="FAD/NAD-bd_sf"/>
</dbReference>
<comment type="pathway">
    <text evidence="1">Cofactor biosynthesis; thiamine diphosphate biosynthesis.</text>
</comment>
<dbReference type="Pfam" id="PF01266">
    <property type="entry name" value="DAO"/>
    <property type="match status" value="1"/>
</dbReference>
<dbReference type="EMBL" id="FMWO01000049">
    <property type="protein sequence ID" value="SCZ85842.1"/>
    <property type="molecule type" value="Genomic_DNA"/>
</dbReference>
<keyword evidence="6" id="KW-1185">Reference proteome</keyword>
<reference evidence="5 6" key="1">
    <citation type="submission" date="2016-10" db="EMBL/GenBank/DDBJ databases">
        <authorList>
            <person name="de Groot N.N."/>
        </authorList>
    </citation>
    <scope>NUCLEOTIDE SEQUENCE [LARGE SCALE GENOMIC DNA]</scope>
    <source>
        <strain evidence="5">1</strain>
    </source>
</reference>
<keyword evidence="2" id="KW-0784">Thiamine biosynthesis</keyword>
<dbReference type="UniPathway" id="UPA00060"/>
<dbReference type="SUPFAM" id="SSF54373">
    <property type="entry name" value="FAD-linked reductases, C-terminal domain"/>
    <property type="match status" value="1"/>
</dbReference>
<evidence type="ECO:0000256" key="1">
    <source>
        <dbReference type="ARBA" id="ARBA00004948"/>
    </source>
</evidence>
<dbReference type="PANTHER" id="PTHR13847">
    <property type="entry name" value="SARCOSINE DEHYDROGENASE-RELATED"/>
    <property type="match status" value="1"/>
</dbReference>
<name>A0A1G5SFF1_9PROT</name>
<dbReference type="GO" id="GO:0016491">
    <property type="term" value="F:oxidoreductase activity"/>
    <property type="evidence" value="ECO:0007669"/>
    <property type="project" value="UniProtKB-KW"/>
</dbReference>
<dbReference type="GO" id="GO:0009228">
    <property type="term" value="P:thiamine biosynthetic process"/>
    <property type="evidence" value="ECO:0007669"/>
    <property type="project" value="UniProtKB-KW"/>
</dbReference>
<dbReference type="NCBIfam" id="TIGR02352">
    <property type="entry name" value="thiamin_ThiO"/>
    <property type="match status" value="1"/>
</dbReference>
<dbReference type="Gene3D" id="3.50.50.60">
    <property type="entry name" value="FAD/NAD(P)-binding domain"/>
    <property type="match status" value="1"/>
</dbReference>
<evidence type="ECO:0000256" key="2">
    <source>
        <dbReference type="ARBA" id="ARBA00022977"/>
    </source>
</evidence>
<feature type="domain" description="FAD dependent oxidoreductase" evidence="4">
    <location>
        <begin position="12"/>
        <end position="356"/>
    </location>
</feature>
<dbReference type="GO" id="GO:0005737">
    <property type="term" value="C:cytoplasm"/>
    <property type="evidence" value="ECO:0007669"/>
    <property type="project" value="TreeGrafter"/>
</dbReference>
<dbReference type="PANTHER" id="PTHR13847:SF289">
    <property type="entry name" value="GLYCINE OXIDASE"/>
    <property type="match status" value="1"/>
</dbReference>
<gene>
    <name evidence="5" type="ORF">NSMM_410077</name>
</gene>
<evidence type="ECO:0000313" key="5">
    <source>
        <dbReference type="EMBL" id="SCZ85842.1"/>
    </source>
</evidence>
<dbReference type="AlphaFoldDB" id="A0A1G5SFF1"/>
<proteinExistence type="predicted"/>
<dbReference type="GO" id="GO:0009229">
    <property type="term" value="P:thiamine diphosphate biosynthetic process"/>
    <property type="evidence" value="ECO:0007669"/>
    <property type="project" value="UniProtKB-UniPathway"/>
</dbReference>
<dbReference type="Proteomes" id="UP000198729">
    <property type="component" value="Unassembled WGS sequence"/>
</dbReference>
<dbReference type="InterPro" id="IPR006076">
    <property type="entry name" value="FAD-dep_OxRdtase"/>
</dbReference>
<dbReference type="SUPFAM" id="SSF51905">
    <property type="entry name" value="FAD/NAD(P)-binding domain"/>
    <property type="match status" value="1"/>
</dbReference>